<evidence type="ECO:0000256" key="1">
    <source>
        <dbReference type="SAM" id="SignalP"/>
    </source>
</evidence>
<evidence type="ECO:0000313" key="3">
    <source>
        <dbReference type="EnsemblMetazoa" id="ASIC019479-PA"/>
    </source>
</evidence>
<name>A0A084WLX0_ANOSI</name>
<dbReference type="EnsemblMetazoa" id="ASIC019479-RA">
    <property type="protein sequence ID" value="ASIC019479-PA"/>
    <property type="gene ID" value="ASIC019479"/>
</dbReference>
<organism evidence="2">
    <name type="scientific">Anopheles sinensis</name>
    <name type="common">Mosquito</name>
    <dbReference type="NCBI Taxonomy" id="74873"/>
    <lineage>
        <taxon>Eukaryota</taxon>
        <taxon>Metazoa</taxon>
        <taxon>Ecdysozoa</taxon>
        <taxon>Arthropoda</taxon>
        <taxon>Hexapoda</taxon>
        <taxon>Insecta</taxon>
        <taxon>Pterygota</taxon>
        <taxon>Neoptera</taxon>
        <taxon>Endopterygota</taxon>
        <taxon>Diptera</taxon>
        <taxon>Nematocera</taxon>
        <taxon>Culicoidea</taxon>
        <taxon>Culicidae</taxon>
        <taxon>Anophelinae</taxon>
        <taxon>Anopheles</taxon>
    </lineage>
</organism>
<keyword evidence="4" id="KW-1185">Reference proteome</keyword>
<evidence type="ECO:0000313" key="4">
    <source>
        <dbReference type="Proteomes" id="UP000030765"/>
    </source>
</evidence>
<keyword evidence="1" id="KW-0732">Signal</keyword>
<dbReference type="EMBL" id="ATLV01024303">
    <property type="status" value="NOT_ANNOTATED_CDS"/>
    <property type="molecule type" value="Genomic_DNA"/>
</dbReference>
<dbReference type="Proteomes" id="UP000030765">
    <property type="component" value="Unassembled WGS sequence"/>
</dbReference>
<dbReference type="PROSITE" id="PS51257">
    <property type="entry name" value="PROKAR_LIPOPROTEIN"/>
    <property type="match status" value="1"/>
</dbReference>
<dbReference type="AlphaFoldDB" id="A0A084WLX0"/>
<feature type="chain" id="PRO_5001785052" evidence="1">
    <location>
        <begin position="29"/>
        <end position="89"/>
    </location>
</feature>
<protein>
    <submittedName>
        <fullName evidence="2 3">Uncharacterized protein</fullName>
    </submittedName>
</protein>
<dbReference type="VEuPathDB" id="VectorBase:ASIC019479"/>
<gene>
    <name evidence="2" type="ORF">ZHAS_00019479</name>
</gene>
<reference evidence="3" key="2">
    <citation type="submission" date="2020-05" db="UniProtKB">
        <authorList>
            <consortium name="EnsemblMetazoa"/>
        </authorList>
    </citation>
    <scope>IDENTIFICATION</scope>
</reference>
<accession>A0A084WLX0</accession>
<sequence length="89" mass="9529">MAPAAGKFRPAWVLLVFAGCLLAANAKAVDTIPVSPHSHPRQAHFPTTLDHPLSSSYLTLATGISLPRDRIEADLNEAGKYKAKNPARV</sequence>
<feature type="signal peptide" evidence="1">
    <location>
        <begin position="1"/>
        <end position="28"/>
    </location>
</feature>
<evidence type="ECO:0000313" key="2">
    <source>
        <dbReference type="EMBL" id="KFB51214.1"/>
    </source>
</evidence>
<proteinExistence type="predicted"/>
<reference evidence="2 4" key="1">
    <citation type="journal article" date="2014" name="BMC Genomics">
        <title>Genome sequence of Anopheles sinensis provides insight into genetics basis of mosquito competence for malaria parasites.</title>
        <authorList>
            <person name="Zhou D."/>
            <person name="Zhang D."/>
            <person name="Ding G."/>
            <person name="Shi L."/>
            <person name="Hou Q."/>
            <person name="Ye Y."/>
            <person name="Xu Y."/>
            <person name="Zhou H."/>
            <person name="Xiong C."/>
            <person name="Li S."/>
            <person name="Yu J."/>
            <person name="Hong S."/>
            <person name="Yu X."/>
            <person name="Zou P."/>
            <person name="Chen C."/>
            <person name="Chang X."/>
            <person name="Wang W."/>
            <person name="Lv Y."/>
            <person name="Sun Y."/>
            <person name="Ma L."/>
            <person name="Shen B."/>
            <person name="Zhu C."/>
        </authorList>
    </citation>
    <scope>NUCLEOTIDE SEQUENCE [LARGE SCALE GENOMIC DNA]</scope>
</reference>
<dbReference type="EMBL" id="KE525351">
    <property type="protein sequence ID" value="KFB51214.1"/>
    <property type="molecule type" value="Genomic_DNA"/>
</dbReference>